<protein>
    <submittedName>
        <fullName evidence="2">Uncharacterized protein</fullName>
    </submittedName>
</protein>
<keyword evidence="3" id="KW-1185">Reference proteome</keyword>
<sequence length="58" mass="6134">MQAPGEFDGLGVGQLPDPVLDPLGQVGQRRLDGGERVQQVLSHTGIPAPATDSPHQHR</sequence>
<gene>
    <name evidence="2" type="ORF">GCM10009547_31790</name>
</gene>
<reference evidence="2 3" key="1">
    <citation type="journal article" date="2019" name="Int. J. Syst. Evol. Microbiol.">
        <title>The Global Catalogue of Microorganisms (GCM) 10K type strain sequencing project: providing services to taxonomists for standard genome sequencing and annotation.</title>
        <authorList>
            <consortium name="The Broad Institute Genomics Platform"/>
            <consortium name="The Broad Institute Genome Sequencing Center for Infectious Disease"/>
            <person name="Wu L."/>
            <person name="Ma J."/>
        </authorList>
    </citation>
    <scope>NUCLEOTIDE SEQUENCE [LARGE SCALE GENOMIC DNA]</scope>
    <source>
        <strain evidence="2 3">JCM 10671</strain>
    </source>
</reference>
<accession>A0ABN1H169</accession>
<organism evidence="2 3">
    <name type="scientific">Sporichthya brevicatena</name>
    <dbReference type="NCBI Taxonomy" id="171442"/>
    <lineage>
        <taxon>Bacteria</taxon>
        <taxon>Bacillati</taxon>
        <taxon>Actinomycetota</taxon>
        <taxon>Actinomycetes</taxon>
        <taxon>Sporichthyales</taxon>
        <taxon>Sporichthyaceae</taxon>
        <taxon>Sporichthya</taxon>
    </lineage>
</organism>
<feature type="region of interest" description="Disordered" evidence="1">
    <location>
        <begin position="1"/>
        <end position="58"/>
    </location>
</feature>
<evidence type="ECO:0000313" key="3">
    <source>
        <dbReference type="Proteomes" id="UP001500957"/>
    </source>
</evidence>
<evidence type="ECO:0000256" key="1">
    <source>
        <dbReference type="SAM" id="MobiDB-lite"/>
    </source>
</evidence>
<dbReference type="Proteomes" id="UP001500957">
    <property type="component" value="Unassembled WGS sequence"/>
</dbReference>
<evidence type="ECO:0000313" key="2">
    <source>
        <dbReference type="EMBL" id="GAA0626064.1"/>
    </source>
</evidence>
<comment type="caution">
    <text evidence="2">The sequence shown here is derived from an EMBL/GenBank/DDBJ whole genome shotgun (WGS) entry which is preliminary data.</text>
</comment>
<proteinExistence type="predicted"/>
<name>A0ABN1H169_9ACTN</name>
<dbReference type="EMBL" id="BAAAHE010000026">
    <property type="protein sequence ID" value="GAA0626064.1"/>
    <property type="molecule type" value="Genomic_DNA"/>
</dbReference>